<organism evidence="7 8">
    <name type="scientific">Mycolicibacterium sediminis</name>
    <dbReference type="NCBI Taxonomy" id="1286180"/>
    <lineage>
        <taxon>Bacteria</taxon>
        <taxon>Bacillati</taxon>
        <taxon>Actinomycetota</taxon>
        <taxon>Actinomycetes</taxon>
        <taxon>Mycobacteriales</taxon>
        <taxon>Mycobacteriaceae</taxon>
        <taxon>Mycolicibacterium</taxon>
    </lineage>
</organism>
<feature type="transmembrane region" description="Helical" evidence="6">
    <location>
        <begin position="197"/>
        <end position="216"/>
    </location>
</feature>
<evidence type="ECO:0000256" key="5">
    <source>
        <dbReference type="ARBA" id="ARBA00023136"/>
    </source>
</evidence>
<dbReference type="GO" id="GO:0005886">
    <property type="term" value="C:plasma membrane"/>
    <property type="evidence" value="ECO:0007669"/>
    <property type="project" value="UniProtKB-SubCell"/>
</dbReference>
<keyword evidence="2" id="KW-1003">Cell membrane</keyword>
<evidence type="ECO:0000256" key="6">
    <source>
        <dbReference type="SAM" id="Phobius"/>
    </source>
</evidence>
<evidence type="ECO:0000256" key="3">
    <source>
        <dbReference type="ARBA" id="ARBA00022692"/>
    </source>
</evidence>
<dbReference type="PANTHER" id="PTHR32196">
    <property type="entry name" value="ABC TRANSPORTER PERMEASE PROTEIN YPHD-RELATED-RELATED"/>
    <property type="match status" value="1"/>
</dbReference>
<sequence length="360" mass="37694">MSVDAAAPAAERSAGRRRIDRVVEAVLTQRIVLLGVLIVIVVAWLMYLSTNGYLNGDYDFDYMSATLIDAVPLALLAFAELVVIVSGRGGIDLSVGAMVSLVGMIFGFAYGSWGWPLLAAVLLAVVVGGVLGAINGFLVARIGFPALIATLATYYAYRSIALVINDQKPINSAEIQDLYSLTGSVRVPIIGDYIPDVPLGVFTFFAPVLLILWLALDRGTFGRRLYAVGTNDVAARWAGVDVPGTRMRAYVISGVLSGLVAVYITAEFASARPDAGTAGNGLALPAITIAVLGGVAITGGVGRLAGVLLATLLIVWLNAGIILYFEGNTGTQFQLLALGVVLILSALLNGLTTRRFSGSD</sequence>
<dbReference type="RefSeq" id="WP_197748300.1">
    <property type="nucleotide sequence ID" value="NZ_AP022588.1"/>
</dbReference>
<proteinExistence type="predicted"/>
<feature type="transmembrane region" description="Helical" evidence="6">
    <location>
        <begin position="22"/>
        <end position="47"/>
    </location>
</feature>
<feature type="transmembrane region" description="Helical" evidence="6">
    <location>
        <begin position="67"/>
        <end position="86"/>
    </location>
</feature>
<feature type="transmembrane region" description="Helical" evidence="6">
    <location>
        <begin position="146"/>
        <end position="164"/>
    </location>
</feature>
<keyword evidence="5 6" id="KW-0472">Membrane</keyword>
<feature type="transmembrane region" description="Helical" evidence="6">
    <location>
        <begin position="249"/>
        <end position="266"/>
    </location>
</feature>
<dbReference type="CDD" id="cd06579">
    <property type="entry name" value="TM_PBP1_transp_AraH_like"/>
    <property type="match status" value="1"/>
</dbReference>
<evidence type="ECO:0000313" key="8">
    <source>
        <dbReference type="Proteomes" id="UP000467193"/>
    </source>
</evidence>
<feature type="transmembrane region" description="Helical" evidence="6">
    <location>
        <begin position="278"/>
        <end position="297"/>
    </location>
</feature>
<evidence type="ECO:0000256" key="1">
    <source>
        <dbReference type="ARBA" id="ARBA00004651"/>
    </source>
</evidence>
<keyword evidence="8" id="KW-1185">Reference proteome</keyword>
<feature type="transmembrane region" description="Helical" evidence="6">
    <location>
        <begin position="117"/>
        <end position="139"/>
    </location>
</feature>
<evidence type="ECO:0000256" key="2">
    <source>
        <dbReference type="ARBA" id="ARBA00022475"/>
    </source>
</evidence>
<dbReference type="AlphaFoldDB" id="A0A7I7QVB6"/>
<comment type="subcellular location">
    <subcellularLocation>
        <location evidence="1">Cell membrane</location>
        <topology evidence="1">Multi-pass membrane protein</topology>
    </subcellularLocation>
</comment>
<dbReference type="GO" id="GO:0022857">
    <property type="term" value="F:transmembrane transporter activity"/>
    <property type="evidence" value="ECO:0007669"/>
    <property type="project" value="InterPro"/>
</dbReference>
<feature type="transmembrane region" description="Helical" evidence="6">
    <location>
        <begin position="331"/>
        <end position="351"/>
    </location>
</feature>
<name>A0A7I7QVB6_9MYCO</name>
<keyword evidence="3 6" id="KW-0812">Transmembrane</keyword>
<dbReference type="Pfam" id="PF02653">
    <property type="entry name" value="BPD_transp_2"/>
    <property type="match status" value="1"/>
</dbReference>
<accession>A0A7I7QVB6</accession>
<reference evidence="7 8" key="1">
    <citation type="journal article" date="2019" name="Emerg. Microbes Infect.">
        <title>Comprehensive subspecies identification of 175 nontuberculous mycobacteria species based on 7547 genomic profiles.</title>
        <authorList>
            <person name="Matsumoto Y."/>
            <person name="Kinjo T."/>
            <person name="Motooka D."/>
            <person name="Nabeya D."/>
            <person name="Jung N."/>
            <person name="Uechi K."/>
            <person name="Horii T."/>
            <person name="Iida T."/>
            <person name="Fujita J."/>
            <person name="Nakamura S."/>
        </authorList>
    </citation>
    <scope>NUCLEOTIDE SEQUENCE [LARGE SCALE GENOMIC DNA]</scope>
    <source>
        <strain evidence="7 8">JCM 17899</strain>
    </source>
</reference>
<evidence type="ECO:0000256" key="4">
    <source>
        <dbReference type="ARBA" id="ARBA00022989"/>
    </source>
</evidence>
<dbReference type="InterPro" id="IPR001851">
    <property type="entry name" value="ABC_transp_permease"/>
</dbReference>
<gene>
    <name evidence="7" type="ORF">MSEDJ_43790</name>
</gene>
<feature type="transmembrane region" description="Helical" evidence="6">
    <location>
        <begin position="93"/>
        <end position="111"/>
    </location>
</feature>
<dbReference type="EMBL" id="AP022588">
    <property type="protein sequence ID" value="BBY30283.1"/>
    <property type="molecule type" value="Genomic_DNA"/>
</dbReference>
<dbReference type="Proteomes" id="UP000467193">
    <property type="component" value="Chromosome"/>
</dbReference>
<keyword evidence="4 6" id="KW-1133">Transmembrane helix</keyword>
<feature type="transmembrane region" description="Helical" evidence="6">
    <location>
        <begin position="304"/>
        <end position="325"/>
    </location>
</feature>
<evidence type="ECO:0000313" key="7">
    <source>
        <dbReference type="EMBL" id="BBY30283.1"/>
    </source>
</evidence>
<dbReference type="KEGG" id="msei:MSEDJ_43790"/>
<protein>
    <submittedName>
        <fullName evidence="7">Ribonucleotide-diphosphate reductase subunit alpha</fullName>
    </submittedName>
</protein>